<protein>
    <submittedName>
        <fullName evidence="2">Uncharacterized protein</fullName>
    </submittedName>
</protein>
<organism evidence="2 3">
    <name type="scientific">Magallana gigas</name>
    <name type="common">Pacific oyster</name>
    <name type="synonym">Crassostrea gigas</name>
    <dbReference type="NCBI Taxonomy" id="29159"/>
    <lineage>
        <taxon>Eukaryota</taxon>
        <taxon>Metazoa</taxon>
        <taxon>Spiralia</taxon>
        <taxon>Lophotrochozoa</taxon>
        <taxon>Mollusca</taxon>
        <taxon>Bivalvia</taxon>
        <taxon>Autobranchia</taxon>
        <taxon>Pteriomorphia</taxon>
        <taxon>Ostreida</taxon>
        <taxon>Ostreoidea</taxon>
        <taxon>Ostreidae</taxon>
        <taxon>Magallana</taxon>
    </lineage>
</organism>
<evidence type="ECO:0000256" key="1">
    <source>
        <dbReference type="SAM" id="SignalP"/>
    </source>
</evidence>
<feature type="chain" id="PRO_5036491433" evidence="1">
    <location>
        <begin position="22"/>
        <end position="283"/>
    </location>
</feature>
<reference evidence="2" key="1">
    <citation type="submission" date="2022-08" db="UniProtKB">
        <authorList>
            <consortium name="EnsemblMetazoa"/>
        </authorList>
    </citation>
    <scope>IDENTIFICATION</scope>
    <source>
        <strain evidence="2">05x7-T-G4-1.051#20</strain>
    </source>
</reference>
<dbReference type="EnsemblMetazoa" id="G4874.2">
    <property type="protein sequence ID" value="G4874.2:cds"/>
    <property type="gene ID" value="G4874"/>
</dbReference>
<sequence>MSVFMFIVYLNLGWVIWTTDCQRFIPVHSYDSLFSYLASGTEIRYIFNVSSCVEPDNPPQYKDIPTFGGKINHFDASPNSGDKPGQSSFNDAQFIHGKTYNIDKELYTFWIENDTAKVFWAKPGLFENDTSTLSGLYCSWMQGRGKFWAKTHIRKRQLTSAKEVKDTLFSGGEVNYLVNKTQCKCLETSDQFMDGIAGDTVKSFKLTKDGSIEFSSDSTTVFPIAWTYIRVITVVNVHSNNTVTFSTSRFDTVTLEKSTNDMLICPIHTASSPQGVKFFVNVN</sequence>
<name>A0A8W8NDJ7_MAGGI</name>
<keyword evidence="3" id="KW-1185">Reference proteome</keyword>
<feature type="signal peptide" evidence="1">
    <location>
        <begin position="1"/>
        <end position="21"/>
    </location>
</feature>
<evidence type="ECO:0000313" key="2">
    <source>
        <dbReference type="EnsemblMetazoa" id="G4874.2:cds"/>
    </source>
</evidence>
<keyword evidence="1" id="KW-0732">Signal</keyword>
<dbReference type="Pfam" id="PF06903">
    <property type="entry name" value="VirK"/>
    <property type="match status" value="1"/>
</dbReference>
<proteinExistence type="predicted"/>
<dbReference type="AlphaFoldDB" id="A0A8W8NDJ7"/>
<dbReference type="InterPro" id="IPR010694">
    <property type="entry name" value="Uncharacterised_VirK"/>
</dbReference>
<dbReference type="Proteomes" id="UP000005408">
    <property type="component" value="Unassembled WGS sequence"/>
</dbReference>
<accession>A0A8W8NDJ7</accession>
<dbReference type="OrthoDB" id="6070274at2759"/>
<evidence type="ECO:0000313" key="3">
    <source>
        <dbReference type="Proteomes" id="UP000005408"/>
    </source>
</evidence>